<keyword evidence="3" id="KW-0808">Transferase</keyword>
<evidence type="ECO:0000256" key="4">
    <source>
        <dbReference type="ARBA" id="ARBA00022741"/>
    </source>
</evidence>
<reference evidence="10 11" key="1">
    <citation type="submission" date="2024-09" db="EMBL/GenBank/DDBJ databases">
        <authorList>
            <person name="Sun Q."/>
            <person name="Mori K."/>
        </authorList>
    </citation>
    <scope>NUCLEOTIDE SEQUENCE [LARGE SCALE GENOMIC DNA]</scope>
    <source>
        <strain evidence="10 11">JCM 3028</strain>
    </source>
</reference>
<dbReference type="EMBL" id="JBHMBS010000008">
    <property type="protein sequence ID" value="MFB9677520.1"/>
    <property type="molecule type" value="Genomic_DNA"/>
</dbReference>
<dbReference type="Gene3D" id="1.10.510.10">
    <property type="entry name" value="Transferase(Phosphotransferase) domain 1"/>
    <property type="match status" value="1"/>
</dbReference>
<dbReference type="EC" id="2.7.11.1" evidence="1"/>
<dbReference type="InterPro" id="IPR000719">
    <property type="entry name" value="Prot_kinase_dom"/>
</dbReference>
<proteinExistence type="predicted"/>
<dbReference type="CDD" id="cd14014">
    <property type="entry name" value="STKc_PknB_like"/>
    <property type="match status" value="1"/>
</dbReference>
<keyword evidence="2" id="KW-0723">Serine/threonine-protein kinase</keyword>
<evidence type="ECO:0000313" key="11">
    <source>
        <dbReference type="Proteomes" id="UP001589610"/>
    </source>
</evidence>
<dbReference type="InterPro" id="IPR023346">
    <property type="entry name" value="Lysozyme-like_dom_sf"/>
</dbReference>
<dbReference type="SMART" id="SM00220">
    <property type="entry name" value="S_TKc"/>
    <property type="match status" value="1"/>
</dbReference>
<dbReference type="RefSeq" id="WP_386158124.1">
    <property type="nucleotide sequence ID" value="NZ_JBHMBS010000008.1"/>
</dbReference>
<dbReference type="SUPFAM" id="SSF56112">
    <property type="entry name" value="Protein kinase-like (PK-like)"/>
    <property type="match status" value="1"/>
</dbReference>
<evidence type="ECO:0000256" key="8">
    <source>
        <dbReference type="ARBA" id="ARBA00048679"/>
    </source>
</evidence>
<evidence type="ECO:0000259" key="9">
    <source>
        <dbReference type="PROSITE" id="PS50011"/>
    </source>
</evidence>
<keyword evidence="6" id="KW-0067">ATP-binding</keyword>
<evidence type="ECO:0000256" key="6">
    <source>
        <dbReference type="ARBA" id="ARBA00022840"/>
    </source>
</evidence>
<keyword evidence="11" id="KW-1185">Reference proteome</keyword>
<comment type="catalytic activity">
    <reaction evidence="8">
        <text>L-seryl-[protein] + ATP = O-phospho-L-seryl-[protein] + ADP + H(+)</text>
        <dbReference type="Rhea" id="RHEA:17989"/>
        <dbReference type="Rhea" id="RHEA-COMP:9863"/>
        <dbReference type="Rhea" id="RHEA-COMP:11604"/>
        <dbReference type="ChEBI" id="CHEBI:15378"/>
        <dbReference type="ChEBI" id="CHEBI:29999"/>
        <dbReference type="ChEBI" id="CHEBI:30616"/>
        <dbReference type="ChEBI" id="CHEBI:83421"/>
        <dbReference type="ChEBI" id="CHEBI:456216"/>
        <dbReference type="EC" id="2.7.11.1"/>
    </reaction>
</comment>
<dbReference type="InterPro" id="IPR011009">
    <property type="entry name" value="Kinase-like_dom_sf"/>
</dbReference>
<sequence>MDTEGWAVNVPRGYRVGDWRVGKPIATGSWASVYLGVRDGEGATRAALKFLPTGTVTRRQLKYFVDMTQREIRLHSRLQHSRLIRLRETLVVDDTENPELDGACVLVMDLAERSLADLIRAGGAVPDAPRLITEICEGLAYMHAEGWVHGDLKPNNVLVMADGSVRLADFGLTTEIDGTHGYLPPMGSVDHVPPERWNEPVSERGHAVRVSADVWALGVTACQLLTGHLPFSAPTARARYVAAAEYAAGDRPLTLPVSLPEAWRSWVSECLTPDARLRPSAARQLYRARVLAGTVEVSPRRTGTRTAGAIAGALLVLAGVSGAGMVDSSVADPYGRWLRSDSDIPPEYRALIVEAGTMCDDPGLSPALIAGILKAESNFDAGLSDVAKNEYGLARWTPSVLQYYLPTERRGVILTPPLSPEDTIPAVGRYMCVRLPLLAGVPGDPGLLGAAAFRSSDDVIRKENGIPERFRPFVERVRKYRAQYEP</sequence>
<accession>A0ABV5TGG9</accession>
<name>A0ABV5TGG9_9ACTN</name>
<dbReference type="Proteomes" id="UP001589610">
    <property type="component" value="Unassembled WGS sequence"/>
</dbReference>
<evidence type="ECO:0000256" key="3">
    <source>
        <dbReference type="ARBA" id="ARBA00022679"/>
    </source>
</evidence>
<evidence type="ECO:0000256" key="7">
    <source>
        <dbReference type="ARBA" id="ARBA00047899"/>
    </source>
</evidence>
<evidence type="ECO:0000256" key="2">
    <source>
        <dbReference type="ARBA" id="ARBA00022527"/>
    </source>
</evidence>
<evidence type="ECO:0000256" key="1">
    <source>
        <dbReference type="ARBA" id="ARBA00012513"/>
    </source>
</evidence>
<evidence type="ECO:0000256" key="5">
    <source>
        <dbReference type="ARBA" id="ARBA00022777"/>
    </source>
</evidence>
<protein>
    <recommendedName>
        <fullName evidence="1">non-specific serine/threonine protein kinase</fullName>
        <ecNumber evidence="1">2.7.11.1</ecNumber>
    </recommendedName>
</protein>
<feature type="domain" description="Protein kinase" evidence="9">
    <location>
        <begin position="19"/>
        <end position="290"/>
    </location>
</feature>
<dbReference type="GO" id="GO:0016301">
    <property type="term" value="F:kinase activity"/>
    <property type="evidence" value="ECO:0007669"/>
    <property type="project" value="UniProtKB-KW"/>
</dbReference>
<dbReference type="Pfam" id="PF00069">
    <property type="entry name" value="Pkinase"/>
    <property type="match status" value="1"/>
</dbReference>
<dbReference type="PROSITE" id="PS50011">
    <property type="entry name" value="PROTEIN_KINASE_DOM"/>
    <property type="match status" value="1"/>
</dbReference>
<dbReference type="PANTHER" id="PTHR24361:SF433">
    <property type="entry name" value="PROTEIN KINASE DOMAIN-CONTAINING PROTEIN"/>
    <property type="match status" value="1"/>
</dbReference>
<comment type="catalytic activity">
    <reaction evidence="7">
        <text>L-threonyl-[protein] + ATP = O-phospho-L-threonyl-[protein] + ADP + H(+)</text>
        <dbReference type="Rhea" id="RHEA:46608"/>
        <dbReference type="Rhea" id="RHEA-COMP:11060"/>
        <dbReference type="Rhea" id="RHEA-COMP:11605"/>
        <dbReference type="ChEBI" id="CHEBI:15378"/>
        <dbReference type="ChEBI" id="CHEBI:30013"/>
        <dbReference type="ChEBI" id="CHEBI:30616"/>
        <dbReference type="ChEBI" id="CHEBI:61977"/>
        <dbReference type="ChEBI" id="CHEBI:456216"/>
        <dbReference type="EC" id="2.7.11.1"/>
    </reaction>
</comment>
<comment type="caution">
    <text evidence="10">The sequence shown here is derived from an EMBL/GenBank/DDBJ whole genome shotgun (WGS) entry which is preliminary data.</text>
</comment>
<dbReference type="PANTHER" id="PTHR24361">
    <property type="entry name" value="MITOGEN-ACTIVATED KINASE KINASE KINASE"/>
    <property type="match status" value="1"/>
</dbReference>
<keyword evidence="4" id="KW-0547">Nucleotide-binding</keyword>
<organism evidence="10 11">
    <name type="scientific">Streptosporangium vulgare</name>
    <dbReference type="NCBI Taxonomy" id="46190"/>
    <lineage>
        <taxon>Bacteria</taxon>
        <taxon>Bacillati</taxon>
        <taxon>Actinomycetota</taxon>
        <taxon>Actinomycetes</taxon>
        <taxon>Streptosporangiales</taxon>
        <taxon>Streptosporangiaceae</taxon>
        <taxon>Streptosporangium</taxon>
    </lineage>
</organism>
<evidence type="ECO:0000313" key="10">
    <source>
        <dbReference type="EMBL" id="MFB9677520.1"/>
    </source>
</evidence>
<dbReference type="SUPFAM" id="SSF53955">
    <property type="entry name" value="Lysozyme-like"/>
    <property type="match status" value="1"/>
</dbReference>
<dbReference type="Gene3D" id="3.30.200.20">
    <property type="entry name" value="Phosphorylase Kinase, domain 1"/>
    <property type="match status" value="1"/>
</dbReference>
<gene>
    <name evidence="10" type="ORF">ACFFRH_18725</name>
</gene>
<dbReference type="InterPro" id="IPR053235">
    <property type="entry name" value="Ser_Thr_kinase"/>
</dbReference>
<keyword evidence="5 10" id="KW-0418">Kinase</keyword>